<dbReference type="InterPro" id="IPR050238">
    <property type="entry name" value="DNA_Rep/Repair_Clamp_Loader"/>
</dbReference>
<evidence type="ECO:0008006" key="2">
    <source>
        <dbReference type="Google" id="ProtNLM"/>
    </source>
</evidence>
<sequence length="204" mass="22720">FNALLKTLEEPPPATTFILSTTEPHKLLPTVRSRCATYEFNDVDVDTLVDHYIQVSENEGLSLSNEVIHDVAIKAEGSVRDGLTILQKYLSGEAVESHASVYFDLVSALYQADVATALALVTDLRAKEDGRVIIQTLEKWFYWCSLENFGMKTPARQHFPGDAPVFDLSHLQGLFNVCLDVERNFSATPNSKSVLEMGIIRLCL</sequence>
<dbReference type="GO" id="GO:0003677">
    <property type="term" value="F:DNA binding"/>
    <property type="evidence" value="ECO:0007669"/>
    <property type="project" value="InterPro"/>
</dbReference>
<dbReference type="SUPFAM" id="SSF52540">
    <property type="entry name" value="P-loop containing nucleoside triphosphate hydrolases"/>
    <property type="match status" value="1"/>
</dbReference>
<protein>
    <recommendedName>
        <fullName evidence="2">DNA polymerase III gamma subunit domain-containing protein</fullName>
    </recommendedName>
</protein>
<evidence type="ECO:0000313" key="1">
    <source>
        <dbReference type="EMBL" id="KKM13545.1"/>
    </source>
</evidence>
<dbReference type="SUPFAM" id="SSF48019">
    <property type="entry name" value="post-AAA+ oligomerization domain-like"/>
    <property type="match status" value="1"/>
</dbReference>
<dbReference type="PANTHER" id="PTHR11669:SF0">
    <property type="entry name" value="PROTEIN STICHEL-LIKE 2"/>
    <property type="match status" value="1"/>
</dbReference>
<feature type="non-terminal residue" evidence="1">
    <location>
        <position position="1"/>
    </location>
</feature>
<dbReference type="PANTHER" id="PTHR11669">
    <property type="entry name" value="REPLICATION FACTOR C / DNA POLYMERASE III GAMMA-TAU SUBUNIT"/>
    <property type="match status" value="1"/>
</dbReference>
<dbReference type="EMBL" id="LAZR01015356">
    <property type="protein sequence ID" value="KKM13545.1"/>
    <property type="molecule type" value="Genomic_DNA"/>
</dbReference>
<dbReference type="InterPro" id="IPR008921">
    <property type="entry name" value="DNA_pol3_clamp-load_cplx_C"/>
</dbReference>
<dbReference type="InterPro" id="IPR027417">
    <property type="entry name" value="P-loop_NTPase"/>
</dbReference>
<dbReference type="Gene3D" id="1.10.8.60">
    <property type="match status" value="1"/>
</dbReference>
<dbReference type="Pfam" id="PF13177">
    <property type="entry name" value="DNA_pol3_delta2"/>
    <property type="match status" value="1"/>
</dbReference>
<dbReference type="Gene3D" id="3.40.50.300">
    <property type="entry name" value="P-loop containing nucleotide triphosphate hydrolases"/>
    <property type="match status" value="1"/>
</dbReference>
<gene>
    <name evidence="1" type="ORF">LCGC14_1715100</name>
</gene>
<dbReference type="GO" id="GO:0006261">
    <property type="term" value="P:DNA-templated DNA replication"/>
    <property type="evidence" value="ECO:0007669"/>
    <property type="project" value="TreeGrafter"/>
</dbReference>
<reference evidence="1" key="1">
    <citation type="journal article" date="2015" name="Nature">
        <title>Complex archaea that bridge the gap between prokaryotes and eukaryotes.</title>
        <authorList>
            <person name="Spang A."/>
            <person name="Saw J.H."/>
            <person name="Jorgensen S.L."/>
            <person name="Zaremba-Niedzwiedzka K."/>
            <person name="Martijn J."/>
            <person name="Lind A.E."/>
            <person name="van Eijk R."/>
            <person name="Schleper C."/>
            <person name="Guy L."/>
            <person name="Ettema T.J."/>
        </authorList>
    </citation>
    <scope>NUCLEOTIDE SEQUENCE</scope>
</reference>
<organism evidence="1">
    <name type="scientific">marine sediment metagenome</name>
    <dbReference type="NCBI Taxonomy" id="412755"/>
    <lineage>
        <taxon>unclassified sequences</taxon>
        <taxon>metagenomes</taxon>
        <taxon>ecological metagenomes</taxon>
    </lineage>
</organism>
<accession>A0A0F9KE47</accession>
<comment type="caution">
    <text evidence="1">The sequence shown here is derived from an EMBL/GenBank/DDBJ whole genome shotgun (WGS) entry which is preliminary data.</text>
</comment>
<name>A0A0F9KE47_9ZZZZ</name>
<dbReference type="AlphaFoldDB" id="A0A0F9KE47"/>
<proteinExistence type="predicted"/>
<dbReference type="Gene3D" id="1.20.272.10">
    <property type="match status" value="1"/>
</dbReference>